<gene>
    <name evidence="2" type="ORF">FWK35_00002739</name>
</gene>
<comment type="caution">
    <text evidence="2">The sequence shown here is derived from an EMBL/GenBank/DDBJ whole genome shotgun (WGS) entry which is preliminary data.</text>
</comment>
<dbReference type="EMBL" id="VUJU01000220">
    <property type="protein sequence ID" value="KAF0772042.1"/>
    <property type="molecule type" value="Genomic_DNA"/>
</dbReference>
<protein>
    <submittedName>
        <fullName evidence="2">Dentin sialophosphoprotein-like</fullName>
    </submittedName>
</protein>
<dbReference type="PANTHER" id="PTHR45740">
    <property type="entry name" value="POLY [ADP-RIBOSE] POLYMERASE"/>
    <property type="match status" value="1"/>
</dbReference>
<dbReference type="Proteomes" id="UP000478052">
    <property type="component" value="Unassembled WGS sequence"/>
</dbReference>
<dbReference type="PANTHER" id="PTHR45740:SF2">
    <property type="entry name" value="POLY [ADP-RIBOSE] POLYMERASE"/>
    <property type="match status" value="1"/>
</dbReference>
<dbReference type="GO" id="GO:0005634">
    <property type="term" value="C:nucleus"/>
    <property type="evidence" value="ECO:0007669"/>
    <property type="project" value="TreeGrafter"/>
</dbReference>
<dbReference type="Pfam" id="PF00644">
    <property type="entry name" value="PARP"/>
    <property type="match status" value="2"/>
</dbReference>
<dbReference type="InterPro" id="IPR051712">
    <property type="entry name" value="ARTD-AVP"/>
</dbReference>
<feature type="domain" description="PARP catalytic" evidence="1">
    <location>
        <begin position="334"/>
        <end position="456"/>
    </location>
</feature>
<dbReference type="AlphaFoldDB" id="A0A6G0ZL95"/>
<feature type="non-terminal residue" evidence="2">
    <location>
        <position position="547"/>
    </location>
</feature>
<reference evidence="2 3" key="1">
    <citation type="submission" date="2019-08" db="EMBL/GenBank/DDBJ databases">
        <title>Whole genome of Aphis craccivora.</title>
        <authorList>
            <person name="Voronova N.V."/>
            <person name="Shulinski R.S."/>
            <person name="Bandarenka Y.V."/>
            <person name="Zhorov D.G."/>
            <person name="Warner D."/>
        </authorList>
    </citation>
    <scope>NUCLEOTIDE SEQUENCE [LARGE SCALE GENOMIC DNA]</scope>
    <source>
        <strain evidence="2">180601</strain>
        <tissue evidence="2">Whole Body</tissue>
    </source>
</reference>
<dbReference type="Gene3D" id="3.90.228.10">
    <property type="match status" value="2"/>
</dbReference>
<dbReference type="SUPFAM" id="SSF56399">
    <property type="entry name" value="ADP-ribosylation"/>
    <property type="match status" value="2"/>
</dbReference>
<feature type="domain" description="PARP catalytic" evidence="1">
    <location>
        <begin position="130"/>
        <end position="235"/>
    </location>
</feature>
<organism evidence="2 3">
    <name type="scientific">Aphis craccivora</name>
    <name type="common">Cowpea aphid</name>
    <dbReference type="NCBI Taxonomy" id="307492"/>
    <lineage>
        <taxon>Eukaryota</taxon>
        <taxon>Metazoa</taxon>
        <taxon>Ecdysozoa</taxon>
        <taxon>Arthropoda</taxon>
        <taxon>Hexapoda</taxon>
        <taxon>Insecta</taxon>
        <taxon>Pterygota</taxon>
        <taxon>Neoptera</taxon>
        <taxon>Paraneoptera</taxon>
        <taxon>Hemiptera</taxon>
        <taxon>Sternorrhyncha</taxon>
        <taxon>Aphidomorpha</taxon>
        <taxon>Aphidoidea</taxon>
        <taxon>Aphididae</taxon>
        <taxon>Aphidini</taxon>
        <taxon>Aphis</taxon>
        <taxon>Aphis</taxon>
    </lineage>
</organism>
<name>A0A6G0ZL95_APHCR</name>
<accession>A0A6G0ZL95</accession>
<evidence type="ECO:0000259" key="1">
    <source>
        <dbReference type="Pfam" id="PF00644"/>
    </source>
</evidence>
<proteinExistence type="predicted"/>
<dbReference type="OrthoDB" id="6133115at2759"/>
<evidence type="ECO:0000313" key="3">
    <source>
        <dbReference type="Proteomes" id="UP000478052"/>
    </source>
</evidence>
<dbReference type="GO" id="GO:1990404">
    <property type="term" value="F:NAD+-protein mono-ADP-ribosyltransferase activity"/>
    <property type="evidence" value="ECO:0007669"/>
    <property type="project" value="TreeGrafter"/>
</dbReference>
<dbReference type="InterPro" id="IPR012317">
    <property type="entry name" value="Poly(ADP-ribose)pol_cat_dom"/>
</dbReference>
<sequence length="547" mass="63829">MKCMLLTFGSVLYTDDQMFGQPIRSQCDIVKKKFHDPQFEKEVPCFNIKSFLKMKDHGFYTTTMFSSDSSNITYTSASEFTAQAAVHILKRTSKLALNHCNGVGRPLLDELSTNGDNEIKQLVQTTFPNCNISYIKQVYAPQMYGMYLLREEEMKLEVGRRVQEKLLFHVTTESRAMESLSSGLDWRRTQRNKFGCGVSFSDNADYANYYADKSPSEDTRVIMICCVLVRETYVVPRQNDGNNLIVPPDFADTSVSPTGHVYVKYNDNEFYPLFFAFYRRINEHRITSKFYRPYNRRGRTYNPAYILEHSSTFAAVNYYDETERPLLNELNTNGYNKIKQLIQKTFPNCNISKIHQVYAPQMYGMYMLHKEEMILDVDQKVQEKLLYHVTTESRAMESLTSGLDWRRTQRNKFGCGVSFSYDADYANYFANNSSSEVTRVIIICCVLVKETYTVPRWNDIHLIVPPDRADTSGSSHGFVNVKYNDNEFYPLFFVSYQRVREQLTQSKHFYRNSTRTMGHYGDSHYSNFSEHINYENYDNHDNELYGD</sequence>
<dbReference type="GO" id="GO:0003950">
    <property type="term" value="F:NAD+ poly-ADP-ribosyltransferase activity"/>
    <property type="evidence" value="ECO:0007669"/>
    <property type="project" value="InterPro"/>
</dbReference>
<evidence type="ECO:0000313" key="2">
    <source>
        <dbReference type="EMBL" id="KAF0772042.1"/>
    </source>
</evidence>
<keyword evidence="3" id="KW-1185">Reference proteome</keyword>